<dbReference type="Pfam" id="PF02771">
    <property type="entry name" value="Acyl-CoA_dh_N"/>
    <property type="match status" value="1"/>
</dbReference>
<evidence type="ECO:0000256" key="9">
    <source>
        <dbReference type="ARBA" id="ARBA00042660"/>
    </source>
</evidence>
<dbReference type="GO" id="GO:0005737">
    <property type="term" value="C:cytoplasm"/>
    <property type="evidence" value="ECO:0007669"/>
    <property type="project" value="TreeGrafter"/>
</dbReference>
<reference evidence="15 16" key="1">
    <citation type="submission" date="2019-02" db="EMBL/GenBank/DDBJ databases">
        <title>Kribbella capetownensis sp. nov. and Kribbella speibonae sp. nov., isolated from soil.</title>
        <authorList>
            <person name="Curtis S.M."/>
            <person name="Norton I."/>
            <person name="Everest G.J."/>
            <person name="Meyers P.R."/>
        </authorList>
    </citation>
    <scope>NUCLEOTIDE SEQUENCE [LARGE SCALE GENOMIC DNA]</scope>
    <source>
        <strain evidence="15 16">YM53</strain>
    </source>
</reference>
<evidence type="ECO:0000256" key="2">
    <source>
        <dbReference type="ARBA" id="ARBA00005102"/>
    </source>
</evidence>
<dbReference type="InterPro" id="IPR009100">
    <property type="entry name" value="AcylCoA_DH/oxidase_NM_dom_sf"/>
</dbReference>
<evidence type="ECO:0000256" key="7">
    <source>
        <dbReference type="ARBA" id="ARBA00037085"/>
    </source>
</evidence>
<evidence type="ECO:0000259" key="12">
    <source>
        <dbReference type="Pfam" id="PF00441"/>
    </source>
</evidence>
<evidence type="ECO:0000256" key="6">
    <source>
        <dbReference type="ARBA" id="ARBA00023002"/>
    </source>
</evidence>
<evidence type="ECO:0000259" key="13">
    <source>
        <dbReference type="Pfam" id="PF02770"/>
    </source>
</evidence>
<proteinExistence type="inferred from homology"/>
<organism evidence="15 16">
    <name type="scientific">Kribbella capetownensis</name>
    <dbReference type="NCBI Taxonomy" id="1572659"/>
    <lineage>
        <taxon>Bacteria</taxon>
        <taxon>Bacillati</taxon>
        <taxon>Actinomycetota</taxon>
        <taxon>Actinomycetes</taxon>
        <taxon>Propionibacteriales</taxon>
        <taxon>Kribbellaceae</taxon>
        <taxon>Kribbella</taxon>
    </lineage>
</organism>
<dbReference type="InterPro" id="IPR050741">
    <property type="entry name" value="Acyl-CoA_dehydrogenase"/>
</dbReference>
<keyword evidence="4 10" id="KW-0285">Flavoprotein</keyword>
<dbReference type="Gene3D" id="2.40.110.10">
    <property type="entry name" value="Butyryl-CoA Dehydrogenase, subunit A, domain 2"/>
    <property type="match status" value="1"/>
</dbReference>
<dbReference type="GO" id="GO:0003995">
    <property type="term" value="F:acyl-CoA dehydrogenase activity"/>
    <property type="evidence" value="ECO:0007669"/>
    <property type="project" value="InterPro"/>
</dbReference>
<dbReference type="PROSITE" id="PS00073">
    <property type="entry name" value="ACYL_COA_DH_2"/>
    <property type="match status" value="1"/>
</dbReference>
<dbReference type="AlphaFoldDB" id="A0A4R0K819"/>
<dbReference type="GO" id="GO:0050660">
    <property type="term" value="F:flavin adenine dinucleotide binding"/>
    <property type="evidence" value="ECO:0007669"/>
    <property type="project" value="InterPro"/>
</dbReference>
<evidence type="ECO:0000256" key="10">
    <source>
        <dbReference type="RuleBase" id="RU362125"/>
    </source>
</evidence>
<evidence type="ECO:0000256" key="5">
    <source>
        <dbReference type="ARBA" id="ARBA00022827"/>
    </source>
</evidence>
<evidence type="ECO:0000256" key="11">
    <source>
        <dbReference type="SAM" id="MobiDB-lite"/>
    </source>
</evidence>
<dbReference type="InterPro" id="IPR037069">
    <property type="entry name" value="AcylCoA_DH/ox_N_sf"/>
</dbReference>
<dbReference type="InterPro" id="IPR006089">
    <property type="entry name" value="Acyl-CoA_DH_CS"/>
</dbReference>
<keyword evidence="5 10" id="KW-0274">FAD</keyword>
<comment type="caution">
    <text evidence="15">The sequence shown here is derived from an EMBL/GenBank/DDBJ whole genome shotgun (WGS) entry which is preliminary data.</text>
</comment>
<evidence type="ECO:0000256" key="8">
    <source>
        <dbReference type="ARBA" id="ARBA00040394"/>
    </source>
</evidence>
<evidence type="ECO:0000313" key="16">
    <source>
        <dbReference type="Proteomes" id="UP000293342"/>
    </source>
</evidence>
<comment type="function">
    <text evidence="7">Catalyzes the dehydrogenation at the alpha-beta position of ACP-bound acyl chains. This results in the introduction of a double bond in the lipidic chain, which is further transferred to the epsilon-amino group of lysine residue in the mycobactin core by MbtK.</text>
</comment>
<dbReference type="RefSeq" id="WP_131513949.1">
    <property type="nucleotide sequence ID" value="NZ_SJKD01000002.1"/>
</dbReference>
<protein>
    <recommendedName>
        <fullName evidence="8">Acyl-[acyl-carrier-protein] dehydrogenase MbtN</fullName>
    </recommendedName>
    <alternativeName>
        <fullName evidence="9">Mycobactin synthase protein N</fullName>
    </alternativeName>
</protein>
<dbReference type="PANTHER" id="PTHR48083:SF20">
    <property type="entry name" value="LONG-CHAIN SPECIFIC ACYL-COA DEHYDROGENASE, MITOCHONDRIAL"/>
    <property type="match status" value="1"/>
</dbReference>
<keyword evidence="6 10" id="KW-0560">Oxidoreductase</keyword>
<feature type="domain" description="Acyl-CoA oxidase/dehydrogenase middle" evidence="13">
    <location>
        <begin position="141"/>
        <end position="237"/>
    </location>
</feature>
<name>A0A4R0K819_9ACTN</name>
<dbReference type="FunFam" id="1.20.140.10:FF:000001">
    <property type="entry name" value="Acyl-CoA dehydrogenase"/>
    <property type="match status" value="1"/>
</dbReference>
<dbReference type="OrthoDB" id="2769798at2"/>
<dbReference type="EMBL" id="SJKD01000002">
    <property type="protein sequence ID" value="TCC51265.1"/>
    <property type="molecule type" value="Genomic_DNA"/>
</dbReference>
<comment type="pathway">
    <text evidence="2">Siderophore biosynthesis; mycobactin biosynthesis.</text>
</comment>
<dbReference type="GO" id="GO:0033539">
    <property type="term" value="P:fatty acid beta-oxidation using acyl-CoA dehydrogenase"/>
    <property type="evidence" value="ECO:0007669"/>
    <property type="project" value="TreeGrafter"/>
</dbReference>
<comment type="cofactor">
    <cofactor evidence="1 10">
        <name>FAD</name>
        <dbReference type="ChEBI" id="CHEBI:57692"/>
    </cofactor>
</comment>
<evidence type="ECO:0000256" key="4">
    <source>
        <dbReference type="ARBA" id="ARBA00022630"/>
    </source>
</evidence>
<evidence type="ECO:0000259" key="14">
    <source>
        <dbReference type="Pfam" id="PF02771"/>
    </source>
</evidence>
<dbReference type="Gene3D" id="1.10.540.10">
    <property type="entry name" value="Acyl-CoA dehydrogenase/oxidase, N-terminal domain"/>
    <property type="match status" value="1"/>
</dbReference>
<accession>A0A4R0K819</accession>
<dbReference type="SUPFAM" id="SSF56645">
    <property type="entry name" value="Acyl-CoA dehydrogenase NM domain-like"/>
    <property type="match status" value="1"/>
</dbReference>
<dbReference type="InterPro" id="IPR006091">
    <property type="entry name" value="Acyl-CoA_Oxase/DH_mid-dom"/>
</dbReference>
<dbReference type="Gene3D" id="1.20.140.10">
    <property type="entry name" value="Butyryl-CoA Dehydrogenase, subunit A, domain 3"/>
    <property type="match status" value="1"/>
</dbReference>
<dbReference type="FunFam" id="2.40.110.10:FF:000002">
    <property type="entry name" value="Acyl-CoA dehydrogenase fadE12"/>
    <property type="match status" value="1"/>
</dbReference>
<comment type="similarity">
    <text evidence="3 10">Belongs to the acyl-CoA dehydrogenase family.</text>
</comment>
<feature type="domain" description="Acyl-CoA dehydrogenase/oxidase N-terminal" evidence="14">
    <location>
        <begin position="27"/>
        <end position="137"/>
    </location>
</feature>
<keyword evidence="16" id="KW-1185">Reference proteome</keyword>
<evidence type="ECO:0000256" key="3">
    <source>
        <dbReference type="ARBA" id="ARBA00009347"/>
    </source>
</evidence>
<evidence type="ECO:0000256" key="1">
    <source>
        <dbReference type="ARBA" id="ARBA00001974"/>
    </source>
</evidence>
<feature type="domain" description="Acyl-CoA dehydrogenase/oxidase C-terminal" evidence="12">
    <location>
        <begin position="249"/>
        <end position="397"/>
    </location>
</feature>
<dbReference type="Pfam" id="PF00441">
    <property type="entry name" value="Acyl-CoA_dh_1"/>
    <property type="match status" value="1"/>
</dbReference>
<dbReference type="InterPro" id="IPR013786">
    <property type="entry name" value="AcylCoA_DH/ox_N"/>
</dbReference>
<dbReference type="Proteomes" id="UP000293342">
    <property type="component" value="Unassembled WGS sequence"/>
</dbReference>
<dbReference type="InterPro" id="IPR009075">
    <property type="entry name" value="AcylCo_DH/oxidase_C"/>
</dbReference>
<feature type="region of interest" description="Disordered" evidence="11">
    <location>
        <begin position="1"/>
        <end position="22"/>
    </location>
</feature>
<evidence type="ECO:0000313" key="15">
    <source>
        <dbReference type="EMBL" id="TCC51265.1"/>
    </source>
</evidence>
<gene>
    <name evidence="15" type="ORF">E0H75_14180</name>
</gene>
<dbReference type="InterPro" id="IPR036250">
    <property type="entry name" value="AcylCo_DH-like_C"/>
</dbReference>
<dbReference type="SUPFAM" id="SSF47203">
    <property type="entry name" value="Acyl-CoA dehydrogenase C-terminal domain-like"/>
    <property type="match status" value="1"/>
</dbReference>
<sequence length="397" mass="43192">MSTDTVARPGDPRTRSGRAARPRWADDEAVALAAVARAFFETEIVPHFERFDEQKYIEREVWHKAGALGLLCCEVPAEFGGGGGSFAHDAVVLSEQARAGDTGFGNMVHSGVVAPLLATYGNDEQRRRWLPGMATGDIIGAVAMSEPGAGSDLKNIVTRAERVADQYVLNGSKTFISNGARCDLVVVVAKTDPAAGRNGISLLALETADAPGFRRGRTLDKLGRHASDTAELFFDEVSVPVGHLVGAEGRGLEILKAELPRERLVIAITAVAAMERALEETVAYTKTREAFGGPLFSMQHVRFELAELATIVRASRVFLDDCVERFVDGTLEPATASMAKWWLTQNQTDVTDRCLQLFGGYGYMREYLISRLYVDARAQKIYGGANEVLKDHISRSL</sequence>
<dbReference type="InterPro" id="IPR046373">
    <property type="entry name" value="Acyl-CoA_Oxase/DH_mid-dom_sf"/>
</dbReference>
<dbReference type="PANTHER" id="PTHR48083">
    <property type="entry name" value="MEDIUM-CHAIN SPECIFIC ACYL-COA DEHYDROGENASE, MITOCHONDRIAL-RELATED"/>
    <property type="match status" value="1"/>
</dbReference>
<dbReference type="Pfam" id="PF02770">
    <property type="entry name" value="Acyl-CoA_dh_M"/>
    <property type="match status" value="1"/>
</dbReference>